<sequence>MKKEYTIDELKVIFKKVFEIKSRKEEEEKLSCGFKKSFYHFKSYNQKTKIINYIASESDDPNNENVFFYNMEISIDDLLKMENE</sequence>
<protein>
    <submittedName>
        <fullName evidence="1">Uncharacterized protein</fullName>
    </submittedName>
</protein>
<evidence type="ECO:0000313" key="1">
    <source>
        <dbReference type="EMBL" id="WGI37015.1"/>
    </source>
</evidence>
<dbReference type="Proteomes" id="UP001179842">
    <property type="component" value="Chromosome"/>
</dbReference>
<keyword evidence="2" id="KW-1185">Reference proteome</keyword>
<proteinExistence type="predicted"/>
<organism evidence="1 2">
    <name type="scientific">Mesomycoplasma lagogenitalium</name>
    <dbReference type="NCBI Taxonomy" id="171286"/>
    <lineage>
        <taxon>Bacteria</taxon>
        <taxon>Bacillati</taxon>
        <taxon>Mycoplasmatota</taxon>
        <taxon>Mycoplasmoidales</taxon>
        <taxon>Metamycoplasmataceae</taxon>
        <taxon>Mesomycoplasma</taxon>
    </lineage>
</organism>
<name>A0ABY8LUT6_9BACT</name>
<dbReference type="RefSeq" id="WP_280102318.1">
    <property type="nucleotide sequence ID" value="NZ_CP122979.1"/>
</dbReference>
<evidence type="ECO:0000313" key="2">
    <source>
        <dbReference type="Proteomes" id="UP001179842"/>
    </source>
</evidence>
<gene>
    <name evidence="1" type="ORF">QEG99_01885</name>
</gene>
<dbReference type="EMBL" id="CP122979">
    <property type="protein sequence ID" value="WGI37015.1"/>
    <property type="molecule type" value="Genomic_DNA"/>
</dbReference>
<reference evidence="1" key="1">
    <citation type="submission" date="2023-04" db="EMBL/GenBank/DDBJ databases">
        <title>Completed genome of Mycoplasma lagogenitalium type strain 12MS.</title>
        <authorList>
            <person name="Spergser J."/>
        </authorList>
    </citation>
    <scope>NUCLEOTIDE SEQUENCE</scope>
    <source>
        <strain evidence="1">12MS</strain>
    </source>
</reference>
<accession>A0ABY8LUT6</accession>